<organism evidence="1 2">
    <name type="scientific">Chitinophaga varians</name>
    <dbReference type="NCBI Taxonomy" id="2202339"/>
    <lineage>
        <taxon>Bacteria</taxon>
        <taxon>Pseudomonadati</taxon>
        <taxon>Bacteroidota</taxon>
        <taxon>Chitinophagia</taxon>
        <taxon>Chitinophagales</taxon>
        <taxon>Chitinophagaceae</taxon>
        <taxon>Chitinophaga</taxon>
    </lineage>
</organism>
<dbReference type="InterPro" id="IPR058238">
    <property type="entry name" value="Lant_leader_dom"/>
</dbReference>
<gene>
    <name evidence="1" type="ORF">HGH92_25735</name>
</gene>
<evidence type="ECO:0008006" key="3">
    <source>
        <dbReference type="Google" id="ProtNLM"/>
    </source>
</evidence>
<name>A0A847RXF1_9BACT</name>
<dbReference type="Proteomes" id="UP000570474">
    <property type="component" value="Unassembled WGS sequence"/>
</dbReference>
<evidence type="ECO:0000313" key="1">
    <source>
        <dbReference type="EMBL" id="NLR67732.1"/>
    </source>
</evidence>
<proteinExistence type="predicted"/>
<reference evidence="1 2" key="1">
    <citation type="submission" date="2020-04" db="EMBL/GenBank/DDBJ databases">
        <authorList>
            <person name="Yin C."/>
        </authorList>
    </citation>
    <scope>NUCLEOTIDE SEQUENCE [LARGE SCALE GENOMIC DNA]</scope>
    <source>
        <strain evidence="1 2">Ae27</strain>
    </source>
</reference>
<evidence type="ECO:0000313" key="2">
    <source>
        <dbReference type="Proteomes" id="UP000570474"/>
    </source>
</evidence>
<dbReference type="NCBIfam" id="NF038153">
    <property type="entry name" value="lant_leader_L1a"/>
    <property type="match status" value="1"/>
</dbReference>
<protein>
    <recommendedName>
        <fullName evidence="3">Class I lanthipeptide</fullName>
    </recommendedName>
</protein>
<accession>A0A847RXF1</accession>
<dbReference type="AlphaFoldDB" id="A0A847RXF1"/>
<dbReference type="EMBL" id="JABAIA010000003">
    <property type="protein sequence ID" value="NLR67732.1"/>
    <property type="molecule type" value="Genomic_DNA"/>
</dbReference>
<comment type="caution">
    <text evidence="1">The sequence shown here is derived from an EMBL/GenBank/DDBJ whole genome shotgun (WGS) entry which is preliminary data.</text>
</comment>
<keyword evidence="2" id="KW-1185">Reference proteome</keyword>
<sequence>MKKKISISKKLDLKKEAIATLNDTQRAMVAGGAKLQITKTPTCVTLVTTSC</sequence>
<dbReference type="RefSeq" id="WP_168873677.1">
    <property type="nucleotide sequence ID" value="NZ_JABAIA010000003.1"/>
</dbReference>